<comment type="caution">
    <text evidence="1">The sequence shown here is derived from an EMBL/GenBank/DDBJ whole genome shotgun (WGS) entry which is preliminary data.</text>
</comment>
<evidence type="ECO:0000313" key="1">
    <source>
        <dbReference type="EMBL" id="CAF5048527.1"/>
    </source>
</evidence>
<accession>A0A8S3EED9</accession>
<dbReference type="AlphaFoldDB" id="A0A8S3EED9"/>
<proteinExistence type="predicted"/>
<dbReference type="Proteomes" id="UP000681720">
    <property type="component" value="Unassembled WGS sequence"/>
</dbReference>
<organism evidence="1 2">
    <name type="scientific">Rotaria magnacalcarata</name>
    <dbReference type="NCBI Taxonomy" id="392030"/>
    <lineage>
        <taxon>Eukaryota</taxon>
        <taxon>Metazoa</taxon>
        <taxon>Spiralia</taxon>
        <taxon>Gnathifera</taxon>
        <taxon>Rotifera</taxon>
        <taxon>Eurotatoria</taxon>
        <taxon>Bdelloidea</taxon>
        <taxon>Philodinida</taxon>
        <taxon>Philodinidae</taxon>
        <taxon>Rotaria</taxon>
    </lineage>
</organism>
<dbReference type="EMBL" id="CAJOBJ010228121">
    <property type="protein sequence ID" value="CAF5048527.1"/>
    <property type="molecule type" value="Genomic_DNA"/>
</dbReference>
<name>A0A8S3EED9_9BILA</name>
<gene>
    <name evidence="1" type="ORF">GIL414_LOCUS59824</name>
</gene>
<feature type="non-terminal residue" evidence="1">
    <location>
        <position position="1"/>
    </location>
</feature>
<reference evidence="1" key="1">
    <citation type="submission" date="2021-02" db="EMBL/GenBank/DDBJ databases">
        <authorList>
            <person name="Nowell W R."/>
        </authorList>
    </citation>
    <scope>NUCLEOTIDE SEQUENCE</scope>
</reference>
<protein>
    <submittedName>
        <fullName evidence="1">Uncharacterized protein</fullName>
    </submittedName>
</protein>
<evidence type="ECO:0000313" key="2">
    <source>
        <dbReference type="Proteomes" id="UP000681720"/>
    </source>
</evidence>
<sequence>MPPETICEELMTRCLAPNCQMGGLGCDNMTVVLCLLLHGQP</sequence>